<evidence type="ECO:0000313" key="10">
    <source>
        <dbReference type="Proteomes" id="UP000001307"/>
    </source>
</evidence>
<sequence length="352" mass="40782">MDRFIRDLQNHGVPEEKKAEEKPPEESTESKVDRAISCPECRERLQRPVLMLPCAHNLCQKCAQNIFDNKAIVMRNARADRHKIRCPCCRKQAVLDMHGIHGLTRNLLIEQFIETFQKHEKLKKAGKTIPQVRSRTRAPPKYTPPSCKIHKSQKLNIYCDDCSELTCTLCKCFGAHLNCRVTVVKDSFQFDKEELVKHLDISKEILKDLREIVKSYEEALKSSRNLQLSENQIILSAFHDLCEILDKKKKSLLKRIDNEAKSKLANLDNALEKYGEILSSQSEILTESSRISGAKNWVGFIFRVKNDLIPKIDNFCDKRDQVMNLKKVQFEEDSWRLNVEPVLSMINKIDFD</sequence>
<dbReference type="Gene3D" id="3.30.160.60">
    <property type="entry name" value="Classic Zinc Finger"/>
    <property type="match status" value="1"/>
</dbReference>
<dbReference type="PROSITE" id="PS00518">
    <property type="entry name" value="ZF_RING_1"/>
    <property type="match status" value="1"/>
</dbReference>
<keyword evidence="3" id="KW-0862">Zinc</keyword>
<dbReference type="InParanoid" id="E4X226"/>
<evidence type="ECO:0000256" key="2">
    <source>
        <dbReference type="ARBA" id="ARBA00022771"/>
    </source>
</evidence>
<evidence type="ECO:0000313" key="9">
    <source>
        <dbReference type="EMBL" id="CBY23494.1"/>
    </source>
</evidence>
<feature type="region of interest" description="Disordered" evidence="6">
    <location>
        <begin position="1"/>
        <end position="33"/>
    </location>
</feature>
<keyword evidence="1" id="KW-0479">Metal-binding</keyword>
<dbReference type="PROSITE" id="PS50119">
    <property type="entry name" value="ZF_BBOX"/>
    <property type="match status" value="1"/>
</dbReference>
<gene>
    <name evidence="9" type="ORF">GSOID_T00015936001</name>
</gene>
<evidence type="ECO:0000256" key="4">
    <source>
        <dbReference type="PROSITE-ProRule" id="PRU00024"/>
    </source>
</evidence>
<protein>
    <recommendedName>
        <fullName evidence="11">RING-type domain-containing protein</fullName>
    </recommendedName>
</protein>
<feature type="domain" description="RING-type" evidence="7">
    <location>
        <begin position="38"/>
        <end position="90"/>
    </location>
</feature>
<dbReference type="Gene3D" id="1.20.5.170">
    <property type="match status" value="1"/>
</dbReference>
<dbReference type="OrthoDB" id="5351233at2759"/>
<keyword evidence="2 4" id="KW-0863">Zinc-finger</keyword>
<dbReference type="EMBL" id="FN653021">
    <property type="protein sequence ID" value="CBY23494.1"/>
    <property type="molecule type" value="Genomic_DNA"/>
</dbReference>
<evidence type="ECO:0000256" key="3">
    <source>
        <dbReference type="ARBA" id="ARBA00022833"/>
    </source>
</evidence>
<dbReference type="InterPro" id="IPR027370">
    <property type="entry name" value="Znf-RING_euk"/>
</dbReference>
<feature type="coiled-coil region" evidence="5">
    <location>
        <begin position="199"/>
        <end position="226"/>
    </location>
</feature>
<dbReference type="InterPro" id="IPR017907">
    <property type="entry name" value="Znf_RING_CS"/>
</dbReference>
<dbReference type="SUPFAM" id="SSF57850">
    <property type="entry name" value="RING/U-box"/>
    <property type="match status" value="1"/>
</dbReference>
<dbReference type="PROSITE" id="PS50089">
    <property type="entry name" value="ZF_RING_2"/>
    <property type="match status" value="1"/>
</dbReference>
<organism evidence="9">
    <name type="scientific">Oikopleura dioica</name>
    <name type="common">Tunicate</name>
    <dbReference type="NCBI Taxonomy" id="34765"/>
    <lineage>
        <taxon>Eukaryota</taxon>
        <taxon>Metazoa</taxon>
        <taxon>Chordata</taxon>
        <taxon>Tunicata</taxon>
        <taxon>Appendicularia</taxon>
        <taxon>Copelata</taxon>
        <taxon>Oikopleuridae</taxon>
        <taxon>Oikopleura</taxon>
    </lineage>
</organism>
<evidence type="ECO:0000259" key="8">
    <source>
        <dbReference type="PROSITE" id="PS50119"/>
    </source>
</evidence>
<dbReference type="Gene3D" id="3.30.40.10">
    <property type="entry name" value="Zinc/RING finger domain, C3HC4 (zinc finger)"/>
    <property type="match status" value="1"/>
</dbReference>
<evidence type="ECO:0008006" key="11">
    <source>
        <dbReference type="Google" id="ProtNLM"/>
    </source>
</evidence>
<dbReference type="Proteomes" id="UP000001307">
    <property type="component" value="Unassembled WGS sequence"/>
</dbReference>
<accession>E4X226</accession>
<evidence type="ECO:0000256" key="5">
    <source>
        <dbReference type="SAM" id="Coils"/>
    </source>
</evidence>
<keyword evidence="5" id="KW-0175">Coiled coil</keyword>
<proteinExistence type="predicted"/>
<name>E4X226_OIKDI</name>
<evidence type="ECO:0000256" key="1">
    <source>
        <dbReference type="ARBA" id="ARBA00022723"/>
    </source>
</evidence>
<dbReference type="InterPro" id="IPR000315">
    <property type="entry name" value="Znf_B-box"/>
</dbReference>
<dbReference type="SUPFAM" id="SSF57845">
    <property type="entry name" value="B-box zinc-binding domain"/>
    <property type="match status" value="1"/>
</dbReference>
<dbReference type="GO" id="GO:0008270">
    <property type="term" value="F:zinc ion binding"/>
    <property type="evidence" value="ECO:0007669"/>
    <property type="project" value="UniProtKB-KW"/>
</dbReference>
<reference evidence="9" key="1">
    <citation type="journal article" date="2010" name="Science">
        <title>Plasticity of animal genome architecture unmasked by rapid evolution of a pelagic tunicate.</title>
        <authorList>
            <person name="Denoeud F."/>
            <person name="Henriet S."/>
            <person name="Mungpakdee S."/>
            <person name="Aury J.M."/>
            <person name="Da Silva C."/>
            <person name="Brinkmann H."/>
            <person name="Mikhaleva J."/>
            <person name="Olsen L.C."/>
            <person name="Jubin C."/>
            <person name="Canestro C."/>
            <person name="Bouquet J.M."/>
            <person name="Danks G."/>
            <person name="Poulain J."/>
            <person name="Campsteijn C."/>
            <person name="Adamski M."/>
            <person name="Cross I."/>
            <person name="Yadetie F."/>
            <person name="Muffato M."/>
            <person name="Louis A."/>
            <person name="Butcher S."/>
            <person name="Tsagkogeorga G."/>
            <person name="Konrad A."/>
            <person name="Singh S."/>
            <person name="Jensen M.F."/>
            <person name="Cong E.H."/>
            <person name="Eikeseth-Otteraa H."/>
            <person name="Noel B."/>
            <person name="Anthouard V."/>
            <person name="Porcel B.M."/>
            <person name="Kachouri-Lafond R."/>
            <person name="Nishino A."/>
            <person name="Ugolini M."/>
            <person name="Chourrout P."/>
            <person name="Nishida H."/>
            <person name="Aasland R."/>
            <person name="Huzurbazar S."/>
            <person name="Westhof E."/>
            <person name="Delsuc F."/>
            <person name="Lehrach H."/>
            <person name="Reinhardt R."/>
            <person name="Weissenbach J."/>
            <person name="Roy S.W."/>
            <person name="Artiguenave F."/>
            <person name="Postlethwait J.H."/>
            <person name="Manak J.R."/>
            <person name="Thompson E.M."/>
            <person name="Jaillon O."/>
            <person name="Du Pasquier L."/>
            <person name="Boudinot P."/>
            <person name="Liberles D.A."/>
            <person name="Volff J.N."/>
            <person name="Philippe H."/>
            <person name="Lenhard B."/>
            <person name="Roest Crollius H."/>
            <person name="Wincker P."/>
            <person name="Chourrout D."/>
        </authorList>
    </citation>
    <scope>NUCLEOTIDE SEQUENCE [LARGE SCALE GENOMIC DNA]</scope>
</reference>
<evidence type="ECO:0000256" key="6">
    <source>
        <dbReference type="SAM" id="MobiDB-lite"/>
    </source>
</evidence>
<dbReference type="InterPro" id="IPR013083">
    <property type="entry name" value="Znf_RING/FYVE/PHD"/>
</dbReference>
<dbReference type="PANTHER" id="PTHR24103">
    <property type="entry name" value="E3 UBIQUITIN-PROTEIN LIGASE TRIM"/>
    <property type="match status" value="1"/>
</dbReference>
<keyword evidence="10" id="KW-1185">Reference proteome</keyword>
<feature type="domain" description="B box-type" evidence="8">
    <location>
        <begin position="147"/>
        <end position="184"/>
    </location>
</feature>
<dbReference type="Pfam" id="PF13445">
    <property type="entry name" value="zf-RING_UBOX"/>
    <property type="match status" value="1"/>
</dbReference>
<dbReference type="AlphaFoldDB" id="E4X226"/>
<dbReference type="InterPro" id="IPR050143">
    <property type="entry name" value="TRIM/RBCC"/>
</dbReference>
<dbReference type="InterPro" id="IPR001841">
    <property type="entry name" value="Znf_RING"/>
</dbReference>
<evidence type="ECO:0000259" key="7">
    <source>
        <dbReference type="PROSITE" id="PS50089"/>
    </source>
</evidence>